<comment type="caution">
    <text evidence="1">The sequence shown here is derived from an EMBL/GenBank/DDBJ whole genome shotgun (WGS) entry which is preliminary data.</text>
</comment>
<reference evidence="2" key="1">
    <citation type="journal article" date="2023" name="Front. Plant Sci.">
        <title>Chromosomal-level genome assembly of Melastoma candidum provides insights into trichome evolution.</title>
        <authorList>
            <person name="Zhong Y."/>
            <person name="Wu W."/>
            <person name="Sun C."/>
            <person name="Zou P."/>
            <person name="Liu Y."/>
            <person name="Dai S."/>
            <person name="Zhou R."/>
        </authorList>
    </citation>
    <scope>NUCLEOTIDE SEQUENCE [LARGE SCALE GENOMIC DNA]</scope>
</reference>
<keyword evidence="2" id="KW-1185">Reference proteome</keyword>
<name>A0ACB9MPQ8_9MYRT</name>
<proteinExistence type="predicted"/>
<protein>
    <submittedName>
        <fullName evidence="1">Uncharacterized protein</fullName>
    </submittedName>
</protein>
<accession>A0ACB9MPQ8</accession>
<gene>
    <name evidence="1" type="ORF">MLD38_030265</name>
</gene>
<sequence>MTDSSFDFGTDISVSSPRRHPRHTTPVASRPSSPFGSYRGTPRRRIRSSPHPSPATPFAADDDRSWQGELSWQLEPTGWRDGRSSLGAALSPWTGSATPGESRVFRRGSASDYYLSRTTGGFRSFTNPYYEYSGYGGGPNRGRLELRSFAESEYESSVFGKSYTSGDHGKPKSHRLHGDLEVIKEGSDVKTINRGMPEHAGRDERSRGRGNMQVGDSDSIDDMDGHDGHGHNHHDHHRRHHHCDDGMSSDEFENRHQGHELGHRGHTHTRRTGDDSGYELQHIGRAHHDKHVEWESVIHCSTSETGHKNIHIVPAEDEEEDVLTEEEEDDDDDEELVKPVGLLSLFRYSTKWDMILIILGCLGALVNGGSLPWYSYLFGKFVNKIAQESKNDKDQMMKDVREICVIMTGLSAIVIVGAYLQITCWRLVGERAAQRMRTKYLQAILRQDIGFFDTEVSTGEIMHGISSDVAQIQEVMGEKMSNFIQHNFTFVCGYIVGFMRSWKISLAVLSVTPLTMICGIAYKAVYVGLATKEEVSYRMAGSVAEQAIRSIRTVLSFVAEDDLAERYGELLEKMVPMGSKIGFAKGAGMGVIYFVTYSTWALALWYASLLVDRRQLSGGSAIACMMAVNVGGRGLALSLSYFAQFAQGTVAAARVFHIIERIPDIDPYDPRGNRLWSIRGRIEFKGVSFAYPSRPETVILRSLSLVIPPSKTVALVGASGGGKSTIFALIERFYDPIKGKHLGETCSRTFFGQARAHTVVAAGQITLDGHDIRSLQVKWLRSQIGMVGQEPVLFASSIIENVMMGKENATRKEAMAACAAANASDFISALPNGYNTQVGDRGTLLSGGQKQRIALARAMIKDPRILLLDEPTSALDPESEVIVQQAIDKISVGRTTLVIAHRLATVRNANIIVVLDQGSVVEIGNHRQLMDREGAYYDLVKLATDSLSKSPPRQFGFQKGFDASVDNKSPYLNPRTKYEYEISRSKYYKSTEEQQLDEELPMEPEQKKYRLSQVWNLQRPEIPVLLLGFFMGIVAGAMISVFPWVLGEALQIYFDKSSDMKKRVARLSLMLVGVGIVCIISMMGQQGFCGVAGTKLTTRLRNLLFGSMLKQEPGWYDFEENSTGILVSRLSIDCLSFRAVLGDRLSVLIMGLGSAAVGLSISFVLDWRLTLLAMGLTPFTLGASYLSLIINIGGKIDNEAFAKASNIAAGAISNIRTVTTFSAQEQLIRSFNEALAEPRRKSVKRSQILGIIMGLSQGAMYAAYTLTLFVGAYLIKQEKSSFGDVFKIFLILVLSSFSVGQLAGLAPDTSMAATAIPAVLEIIDRKPLIGNNRNRGKKLERSRPWDIELKKVTFAYPSRPEIVVLRGFTLRIKSGSMVALVGASGSGKSTIIWLVQRFYDPNQGKVMLGGVDLREMDVKWLRRQTALVGQEPALFAGSIRENIALGNPNASWAEIEEAAKEAYIDKFICSLPQGYDTQVGESGAQLSGGQKQRIAIARAILKKSRVLLLDEASSALDLESERNVQEALRRIAKRTTTIVVAHRMSTIREANTIAVVKDGMIMEYGSHETLLATYVNGVYAGLVRVENEAIAFS</sequence>
<organism evidence="1 2">
    <name type="scientific">Melastoma candidum</name>
    <dbReference type="NCBI Taxonomy" id="119954"/>
    <lineage>
        <taxon>Eukaryota</taxon>
        <taxon>Viridiplantae</taxon>
        <taxon>Streptophyta</taxon>
        <taxon>Embryophyta</taxon>
        <taxon>Tracheophyta</taxon>
        <taxon>Spermatophyta</taxon>
        <taxon>Magnoliopsida</taxon>
        <taxon>eudicotyledons</taxon>
        <taxon>Gunneridae</taxon>
        <taxon>Pentapetalae</taxon>
        <taxon>rosids</taxon>
        <taxon>malvids</taxon>
        <taxon>Myrtales</taxon>
        <taxon>Melastomataceae</taxon>
        <taxon>Melastomatoideae</taxon>
        <taxon>Melastomateae</taxon>
        <taxon>Melastoma</taxon>
    </lineage>
</organism>
<dbReference type="Proteomes" id="UP001057402">
    <property type="component" value="Chromosome 9"/>
</dbReference>
<evidence type="ECO:0000313" key="1">
    <source>
        <dbReference type="EMBL" id="KAI4324811.1"/>
    </source>
</evidence>
<dbReference type="EMBL" id="CM042888">
    <property type="protein sequence ID" value="KAI4324811.1"/>
    <property type="molecule type" value="Genomic_DNA"/>
</dbReference>
<evidence type="ECO:0000313" key="2">
    <source>
        <dbReference type="Proteomes" id="UP001057402"/>
    </source>
</evidence>